<name>A0AAE0BP97_9CHLO</name>
<evidence type="ECO:0000259" key="1">
    <source>
        <dbReference type="Pfam" id="PF13088"/>
    </source>
</evidence>
<dbReference type="InterPro" id="IPR036278">
    <property type="entry name" value="Sialidase_sf"/>
</dbReference>
<dbReference type="Pfam" id="PF13088">
    <property type="entry name" value="BNR_2"/>
    <property type="match status" value="1"/>
</dbReference>
<evidence type="ECO:0000313" key="2">
    <source>
        <dbReference type="EMBL" id="KAK3239390.1"/>
    </source>
</evidence>
<feature type="non-terminal residue" evidence="2">
    <location>
        <position position="1"/>
    </location>
</feature>
<comment type="caution">
    <text evidence="2">The sequence shown here is derived from an EMBL/GenBank/DDBJ whole genome shotgun (WGS) entry which is preliminary data.</text>
</comment>
<dbReference type="SUPFAM" id="SSF50939">
    <property type="entry name" value="Sialidases"/>
    <property type="match status" value="1"/>
</dbReference>
<sequence length="330" mass="36480">GPALVRLQGSGHVDLYYSMSEKCRLLDREEAWSPGGSILLSTSLDAITWSKPRVVASQGAGVPQVTANPPVLWRDPKVEGRSTWLLPIWRELPRKSACMFESNSSDSAAVLHSLRWAECRDDDAEESCKCSHMHGEAACGHKWAVGGTLKHHRTWLIESSIVTFSDGLLLQLFRTTVGKVYRSLSHDGGVHWTAPEATSLPNPNSKVHALVLSNGLLAVCYNAHTHRDIKDGVRSFLSVAISVDRGQTWDIVAELETAQKPEGTDYRPMFHYPTMYQRGCTLFIVYTVSFNVAGTIPVFSAQNPTPSHLQTGIRIAKIDMRLYDANNPTV</sequence>
<dbReference type="CDD" id="cd15482">
    <property type="entry name" value="Sialidase_non-viral"/>
    <property type="match status" value="1"/>
</dbReference>
<protein>
    <recommendedName>
        <fullName evidence="1">Sialidase domain-containing protein</fullName>
    </recommendedName>
</protein>
<evidence type="ECO:0000313" key="3">
    <source>
        <dbReference type="Proteomes" id="UP001190700"/>
    </source>
</evidence>
<dbReference type="AlphaFoldDB" id="A0AAE0BP97"/>
<dbReference type="Gene3D" id="2.120.10.10">
    <property type="match status" value="1"/>
</dbReference>
<feature type="domain" description="Sialidase" evidence="1">
    <location>
        <begin position="2"/>
        <end position="279"/>
    </location>
</feature>
<dbReference type="InterPro" id="IPR011040">
    <property type="entry name" value="Sialidase"/>
</dbReference>
<gene>
    <name evidence="2" type="ORF">CYMTET_50685</name>
</gene>
<organism evidence="2 3">
    <name type="scientific">Cymbomonas tetramitiformis</name>
    <dbReference type="NCBI Taxonomy" id="36881"/>
    <lineage>
        <taxon>Eukaryota</taxon>
        <taxon>Viridiplantae</taxon>
        <taxon>Chlorophyta</taxon>
        <taxon>Pyramimonadophyceae</taxon>
        <taxon>Pyramimonadales</taxon>
        <taxon>Pyramimonadaceae</taxon>
        <taxon>Cymbomonas</taxon>
    </lineage>
</organism>
<dbReference type="Proteomes" id="UP001190700">
    <property type="component" value="Unassembled WGS sequence"/>
</dbReference>
<reference evidence="2 3" key="1">
    <citation type="journal article" date="2015" name="Genome Biol. Evol.">
        <title>Comparative Genomics of a Bacterivorous Green Alga Reveals Evolutionary Causalities and Consequences of Phago-Mixotrophic Mode of Nutrition.</title>
        <authorList>
            <person name="Burns J.A."/>
            <person name="Paasch A."/>
            <person name="Narechania A."/>
            <person name="Kim E."/>
        </authorList>
    </citation>
    <scope>NUCLEOTIDE SEQUENCE [LARGE SCALE GENOMIC DNA]</scope>
    <source>
        <strain evidence="2 3">PLY_AMNH</strain>
    </source>
</reference>
<dbReference type="EMBL" id="LGRX02033932">
    <property type="protein sequence ID" value="KAK3239390.1"/>
    <property type="molecule type" value="Genomic_DNA"/>
</dbReference>
<dbReference type="PANTHER" id="PTHR43752">
    <property type="entry name" value="BNR/ASP-BOX REPEAT FAMILY PROTEIN"/>
    <property type="match status" value="1"/>
</dbReference>
<proteinExistence type="predicted"/>
<accession>A0AAE0BP97</accession>
<dbReference type="PANTHER" id="PTHR43752:SF2">
    <property type="entry name" value="BNR_ASP-BOX REPEAT FAMILY PROTEIN"/>
    <property type="match status" value="1"/>
</dbReference>
<keyword evidence="3" id="KW-1185">Reference proteome</keyword>